<dbReference type="AlphaFoldDB" id="A0A378PGC6"/>
<evidence type="ECO:0000313" key="7">
    <source>
        <dbReference type="Proteomes" id="UP001209486"/>
    </source>
</evidence>
<comment type="caution">
    <text evidence="3">The sequence shown here is derived from an EMBL/GenBank/DDBJ whole genome shotgun (WGS) entry which is preliminary data.</text>
</comment>
<reference evidence="3 6" key="3">
    <citation type="submission" date="2020-04" db="EMBL/GenBank/DDBJ databases">
        <title>Antimicrobial susceptibility and clonality of vaginal-derived multi-drug resistant Mobiluncus isolates in China.</title>
        <authorList>
            <person name="Zhang X."/>
        </authorList>
    </citation>
    <scope>NUCLEOTIDE SEQUENCE [LARGE SCALE GENOMIC DNA]</scope>
    <source>
        <strain evidence="3 6">7</strain>
    </source>
</reference>
<dbReference type="EMBL" id="JABCUV010000003">
    <property type="protein sequence ID" value="NMW92870.1"/>
    <property type="molecule type" value="Genomic_DNA"/>
</dbReference>
<dbReference type="Proteomes" id="UP001209486">
    <property type="component" value="Unassembled WGS sequence"/>
</dbReference>
<evidence type="ECO:0000256" key="1">
    <source>
        <dbReference type="SAM" id="MobiDB-lite"/>
    </source>
</evidence>
<dbReference type="EMBL" id="VSZY01000003">
    <property type="protein sequence ID" value="MCU9968463.1"/>
    <property type="molecule type" value="Genomic_DNA"/>
</dbReference>
<accession>A0A378PGC6</accession>
<dbReference type="EMBL" id="UGGQ01000006">
    <property type="protein sequence ID" value="STO16976.1"/>
    <property type="molecule type" value="Genomic_DNA"/>
</dbReference>
<reference evidence="2 7" key="2">
    <citation type="submission" date="2019-08" db="EMBL/GenBank/DDBJ databases">
        <title>Comparison of rpoB and gyrB Sequences from Mobiluncus Species and Development of a Multiplex PCR Method for Clinical Detection of Mobiluncus curtisii and Mobiluncus mulieris.</title>
        <authorList>
            <person name="Yang L."/>
            <person name="Shen Y."/>
            <person name="Xu G."/>
            <person name="Shu L.-B."/>
            <person name="Hu J."/>
            <person name="Zhang R."/>
            <person name="Wang Y."/>
            <person name="Zhou H.-W."/>
            <person name="Zhang X."/>
        </authorList>
    </citation>
    <scope>NUCLEOTIDE SEQUENCE [LARGE SCALE GENOMIC DNA]</scope>
    <source>
        <strain evidence="2 7">M26</strain>
    </source>
</reference>
<protein>
    <recommendedName>
        <fullName evidence="8">Phage tail protein</fullName>
    </recommendedName>
</protein>
<evidence type="ECO:0000313" key="2">
    <source>
        <dbReference type="EMBL" id="MCU9968463.1"/>
    </source>
</evidence>
<evidence type="ECO:0008006" key="8">
    <source>
        <dbReference type="Google" id="ProtNLM"/>
    </source>
</evidence>
<sequence length="160" mass="17025">MAYKSSDRIYGTGLLLKIGGQDHWADCTKCELKTRKADKGTTTFADAANGDAGQEWYFAITAVQSTDPASFWSWIWDHVGEELEYVYAPHGNAQPTAAKPHFTGKVKIENREGLGGGAGSSSYDFETEIPCTATPTKVTSGGAVEGAGMEAGKPKPTGSR</sequence>
<name>A0A378PGC6_9ACTO</name>
<evidence type="ECO:0000313" key="4">
    <source>
        <dbReference type="EMBL" id="STO16976.1"/>
    </source>
</evidence>
<evidence type="ECO:0000313" key="5">
    <source>
        <dbReference type="Proteomes" id="UP000255284"/>
    </source>
</evidence>
<gene>
    <name evidence="2" type="ORF">FYZ43_03390</name>
    <name evidence="3" type="ORF">HHJ74_04020</name>
    <name evidence="4" type="ORF">NCTC11819_01559</name>
</gene>
<dbReference type="RefSeq" id="WP_004016464.1">
    <property type="nucleotide sequence ID" value="NZ_CAMUNX010000004.1"/>
</dbReference>
<proteinExistence type="predicted"/>
<feature type="region of interest" description="Disordered" evidence="1">
    <location>
        <begin position="132"/>
        <end position="160"/>
    </location>
</feature>
<evidence type="ECO:0000313" key="6">
    <source>
        <dbReference type="Proteomes" id="UP000582487"/>
    </source>
</evidence>
<dbReference type="Proteomes" id="UP000255284">
    <property type="component" value="Unassembled WGS sequence"/>
</dbReference>
<dbReference type="Proteomes" id="UP000582487">
    <property type="component" value="Unassembled WGS sequence"/>
</dbReference>
<reference evidence="4 5" key="1">
    <citation type="submission" date="2018-06" db="EMBL/GenBank/DDBJ databases">
        <authorList>
            <consortium name="Pathogen Informatics"/>
            <person name="Doyle S."/>
        </authorList>
    </citation>
    <scope>NUCLEOTIDE SEQUENCE [LARGE SCALE GENOMIC DNA]</scope>
    <source>
        <strain evidence="4 5">NCTC11819</strain>
    </source>
</reference>
<evidence type="ECO:0000313" key="3">
    <source>
        <dbReference type="EMBL" id="NMW92870.1"/>
    </source>
</evidence>
<organism evidence="3 6">
    <name type="scientific">Mobiluncus mulieris</name>
    <dbReference type="NCBI Taxonomy" id="2052"/>
    <lineage>
        <taxon>Bacteria</taxon>
        <taxon>Bacillati</taxon>
        <taxon>Actinomycetota</taxon>
        <taxon>Actinomycetes</taxon>
        <taxon>Actinomycetales</taxon>
        <taxon>Actinomycetaceae</taxon>
        <taxon>Mobiluncus</taxon>
    </lineage>
</organism>